<dbReference type="EC" id="2.4.1.255" evidence="3"/>
<gene>
    <name evidence="10" type="ORF">TrRE_jg1468</name>
</gene>
<evidence type="ECO:0000313" key="10">
    <source>
        <dbReference type="EMBL" id="GMH59305.1"/>
    </source>
</evidence>
<dbReference type="PROSITE" id="PS50005">
    <property type="entry name" value="TPR"/>
    <property type="match status" value="1"/>
</dbReference>
<dbReference type="EMBL" id="BRXZ01006341">
    <property type="protein sequence ID" value="GMH59305.1"/>
    <property type="molecule type" value="Genomic_DNA"/>
</dbReference>
<comment type="similarity">
    <text evidence="2">Belongs to the glycosyltransferase 41 family. O-GlcNAc transferase subfamily.</text>
</comment>
<dbReference type="Gene3D" id="1.25.40.10">
    <property type="entry name" value="Tetratricopeptide repeat domain"/>
    <property type="match status" value="1"/>
</dbReference>
<feature type="non-terminal residue" evidence="10">
    <location>
        <position position="807"/>
    </location>
</feature>
<protein>
    <recommendedName>
        <fullName evidence="3">protein O-GlcNAc transferase</fullName>
        <ecNumber evidence="3">2.4.1.255</ecNumber>
    </recommendedName>
</protein>
<dbReference type="InterPro" id="IPR029063">
    <property type="entry name" value="SAM-dependent_MTases_sf"/>
</dbReference>
<accession>A0A9W7A0R6</accession>
<keyword evidence="4" id="KW-0328">Glycosyltransferase</keyword>
<feature type="domain" description="O-GlcNAc transferase C-terminal" evidence="9">
    <location>
        <begin position="168"/>
        <end position="355"/>
    </location>
</feature>
<dbReference type="InterPro" id="IPR037919">
    <property type="entry name" value="OGT"/>
</dbReference>
<dbReference type="InterPro" id="IPR019734">
    <property type="entry name" value="TPR_rpt"/>
</dbReference>
<name>A0A9W7A0R6_9STRA</name>
<proteinExistence type="inferred from homology"/>
<feature type="domain" description="O-GlcNAc transferase C-terminal" evidence="9">
    <location>
        <begin position="368"/>
        <end position="522"/>
    </location>
</feature>
<organism evidence="10 11">
    <name type="scientific">Triparma retinervis</name>
    <dbReference type="NCBI Taxonomy" id="2557542"/>
    <lineage>
        <taxon>Eukaryota</taxon>
        <taxon>Sar</taxon>
        <taxon>Stramenopiles</taxon>
        <taxon>Ochrophyta</taxon>
        <taxon>Bolidophyceae</taxon>
        <taxon>Parmales</taxon>
        <taxon>Triparmaceae</taxon>
        <taxon>Triparma</taxon>
    </lineage>
</organism>
<keyword evidence="5" id="KW-0808">Transferase</keyword>
<dbReference type="PANTHER" id="PTHR44366:SF1">
    <property type="entry name" value="UDP-N-ACETYLGLUCOSAMINE--PEPTIDE N-ACETYLGLUCOSAMINYLTRANSFERASE 110 KDA SUBUNIT"/>
    <property type="match status" value="1"/>
</dbReference>
<dbReference type="SMART" id="SM00028">
    <property type="entry name" value="TPR"/>
    <property type="match status" value="1"/>
</dbReference>
<evidence type="ECO:0000256" key="1">
    <source>
        <dbReference type="ARBA" id="ARBA00004922"/>
    </source>
</evidence>
<dbReference type="AlphaFoldDB" id="A0A9W7A0R6"/>
<dbReference type="InterPro" id="IPR011990">
    <property type="entry name" value="TPR-like_helical_dom_sf"/>
</dbReference>
<dbReference type="Gene3D" id="3.40.50.2000">
    <property type="entry name" value="Glycogen Phosphorylase B"/>
    <property type="match status" value="1"/>
</dbReference>
<evidence type="ECO:0000259" key="9">
    <source>
        <dbReference type="Pfam" id="PF13844"/>
    </source>
</evidence>
<evidence type="ECO:0000256" key="7">
    <source>
        <dbReference type="ARBA" id="ARBA00022803"/>
    </source>
</evidence>
<dbReference type="GO" id="GO:0097363">
    <property type="term" value="F:protein O-acetylglucosaminyltransferase activity"/>
    <property type="evidence" value="ECO:0007669"/>
    <property type="project" value="UniProtKB-EC"/>
</dbReference>
<keyword evidence="11" id="KW-1185">Reference proteome</keyword>
<dbReference type="PROSITE" id="PS50293">
    <property type="entry name" value="TPR_REGION"/>
    <property type="match status" value="1"/>
</dbReference>
<dbReference type="InterPro" id="IPR029489">
    <property type="entry name" value="OGT/SEC/SPY_C"/>
</dbReference>
<dbReference type="Gene3D" id="3.40.50.11380">
    <property type="match status" value="1"/>
</dbReference>
<evidence type="ECO:0000256" key="8">
    <source>
        <dbReference type="PROSITE-ProRule" id="PRU00339"/>
    </source>
</evidence>
<dbReference type="InterPro" id="IPR013105">
    <property type="entry name" value="TPR_2"/>
</dbReference>
<evidence type="ECO:0000256" key="6">
    <source>
        <dbReference type="ARBA" id="ARBA00022737"/>
    </source>
</evidence>
<evidence type="ECO:0000256" key="3">
    <source>
        <dbReference type="ARBA" id="ARBA00011970"/>
    </source>
</evidence>
<dbReference type="Proteomes" id="UP001165082">
    <property type="component" value="Unassembled WGS sequence"/>
</dbReference>
<dbReference type="Gene3D" id="3.40.50.150">
    <property type="entry name" value="Vaccinia Virus protein VP39"/>
    <property type="match status" value="1"/>
</dbReference>
<evidence type="ECO:0000313" key="11">
    <source>
        <dbReference type="Proteomes" id="UP001165082"/>
    </source>
</evidence>
<dbReference type="OrthoDB" id="421121at2759"/>
<comment type="pathway">
    <text evidence="1">Protein modification; protein glycosylation.</text>
</comment>
<dbReference type="Pfam" id="PF13844">
    <property type="entry name" value="Glyco_transf_41"/>
    <property type="match status" value="2"/>
</dbReference>
<dbReference type="PANTHER" id="PTHR44366">
    <property type="entry name" value="UDP-N-ACETYLGLUCOSAMINE--PEPTIDE N-ACETYLGLUCOSAMINYLTRANSFERASE 110 KDA SUBUNIT"/>
    <property type="match status" value="1"/>
</dbReference>
<comment type="caution">
    <text evidence="10">The sequence shown here is derived from an EMBL/GenBank/DDBJ whole genome shotgun (WGS) entry which is preliminary data.</text>
</comment>
<sequence>ELSKAAIEEFKGRQDEGDLNWYFYLGVSQYQQGKLQKAIESFESALSVQPSYGVLSSLGTSYLSAFRLDDATNAHRMAFELADPTERVKTAIALAKSMRWNVDFSPSLQIYDGIAEVGSKNESMRAALGDALSDVDARQWMNPSEYINIISAPSAPISPPQTPTPPLADGKLTLNMISSDWDVHPVSTLSRGLVQFLLESQSTHLNVISMNKNDDPGGGRGGWWRNNITGMIEDNYTPGGFQQGYLQYVDGGLAERTESLRQLNANVCIDLNGRTMGNALELFDEQICELQVTYLGLPKSTGLGSMDYILTDRTSTGGLESGEEKWYSEKQAILSNQCYMTNDHANFMGHVKTRHPFRLRDGNFARKVLIANLGNWQKITPEALDAWANILRAIEGGAMLFYRHKGSESAFRNVQLEMTARGIHHSRILITDMHPWILHTWYKTPIDLILDTVRKAGHTVNLDGEWAGVPIVTMVGGGMEGRAGASITGGGTRDLKEYEDLGSEMGRDGMLRLGYRELIHSRSTKAGGVYDVKIRGEEFVRAMEGLWDVKKSTNQKMHFVQGMRIDEEGRIGVENGMELTSDEHLKDVAEGYETATSPSDDDDDLLLHIGCKERHAGWVCVDTDSTRSSVDIASDMGSLPSIPSGAVRAIYASHVLEHRHYGAVGPTNGPTGNSVEVLKEWHRVLEDDGHLMVAVPDLEALAGIFGDERLGEGYEKLERRFYLMRVMYGGNAEEGDHHMAGYDFDILGSFLEAAGFCKIKRIKAFGLFRDSSDLWWDWGKGAAVREEEVGEEEGGVQISLNVVARKC</sequence>
<dbReference type="GO" id="GO:0006493">
    <property type="term" value="P:protein O-linked glycosylation"/>
    <property type="evidence" value="ECO:0007669"/>
    <property type="project" value="InterPro"/>
</dbReference>
<keyword evidence="6" id="KW-0677">Repeat</keyword>
<reference evidence="10" key="1">
    <citation type="submission" date="2022-07" db="EMBL/GenBank/DDBJ databases">
        <title>Genome analysis of Parmales, a sister group of diatoms, reveals the evolutionary specialization of diatoms from phago-mixotrophs to photoautotrophs.</title>
        <authorList>
            <person name="Ban H."/>
            <person name="Sato S."/>
            <person name="Yoshikawa S."/>
            <person name="Kazumasa Y."/>
            <person name="Nakamura Y."/>
            <person name="Ichinomiya M."/>
            <person name="Saitoh K."/>
            <person name="Sato N."/>
            <person name="Blanc-Mathieu R."/>
            <person name="Endo H."/>
            <person name="Kuwata A."/>
            <person name="Ogata H."/>
        </authorList>
    </citation>
    <scope>NUCLEOTIDE SEQUENCE</scope>
</reference>
<evidence type="ECO:0000256" key="5">
    <source>
        <dbReference type="ARBA" id="ARBA00022679"/>
    </source>
</evidence>
<evidence type="ECO:0000256" key="2">
    <source>
        <dbReference type="ARBA" id="ARBA00005386"/>
    </source>
</evidence>
<dbReference type="Pfam" id="PF07719">
    <property type="entry name" value="TPR_2"/>
    <property type="match status" value="1"/>
</dbReference>
<feature type="repeat" description="TPR" evidence="8">
    <location>
        <begin position="19"/>
        <end position="52"/>
    </location>
</feature>
<dbReference type="SUPFAM" id="SSF53335">
    <property type="entry name" value="S-adenosyl-L-methionine-dependent methyltransferases"/>
    <property type="match status" value="1"/>
</dbReference>
<dbReference type="SUPFAM" id="SSF48452">
    <property type="entry name" value="TPR-like"/>
    <property type="match status" value="1"/>
</dbReference>
<evidence type="ECO:0000256" key="4">
    <source>
        <dbReference type="ARBA" id="ARBA00022676"/>
    </source>
</evidence>
<keyword evidence="7 8" id="KW-0802">TPR repeat</keyword>